<dbReference type="PRINTS" id="PR01036">
    <property type="entry name" value="TCRTETB"/>
</dbReference>
<dbReference type="GO" id="GO:0005886">
    <property type="term" value="C:plasma membrane"/>
    <property type="evidence" value="ECO:0007669"/>
    <property type="project" value="TreeGrafter"/>
</dbReference>
<dbReference type="InterPro" id="IPR020846">
    <property type="entry name" value="MFS_dom"/>
</dbReference>
<comment type="subcellular location">
    <subcellularLocation>
        <location evidence="1">Membrane</location>
        <topology evidence="1">Multi-pass membrane protein</topology>
    </subcellularLocation>
</comment>
<feature type="transmembrane region" description="Helical" evidence="9">
    <location>
        <begin position="449"/>
        <end position="475"/>
    </location>
</feature>
<dbReference type="InterPro" id="IPR011701">
    <property type="entry name" value="MFS"/>
</dbReference>
<evidence type="ECO:0000256" key="7">
    <source>
        <dbReference type="ARBA" id="ARBA00023180"/>
    </source>
</evidence>
<evidence type="ECO:0000256" key="3">
    <source>
        <dbReference type="ARBA" id="ARBA00022448"/>
    </source>
</evidence>
<dbReference type="PANTHER" id="PTHR23501">
    <property type="entry name" value="MAJOR FACILITATOR SUPERFAMILY"/>
    <property type="match status" value="1"/>
</dbReference>
<dbReference type="GO" id="GO:0022857">
    <property type="term" value="F:transmembrane transporter activity"/>
    <property type="evidence" value="ECO:0007669"/>
    <property type="project" value="InterPro"/>
</dbReference>
<keyword evidence="5 9" id="KW-1133">Transmembrane helix</keyword>
<proteinExistence type="inferred from homology"/>
<protein>
    <submittedName>
        <fullName evidence="11">Putative major facilitator superfamily MFS-1</fullName>
    </submittedName>
</protein>
<evidence type="ECO:0000313" key="11">
    <source>
        <dbReference type="EMBL" id="GAP92000.1"/>
    </source>
</evidence>
<dbReference type="AlphaFoldDB" id="A0A1W2TTV9"/>
<dbReference type="Pfam" id="PF07690">
    <property type="entry name" value="MFS_1"/>
    <property type="match status" value="1"/>
</dbReference>
<dbReference type="Gene3D" id="1.20.1720.10">
    <property type="entry name" value="Multidrug resistance protein D"/>
    <property type="match status" value="1"/>
</dbReference>
<dbReference type="SUPFAM" id="SSF103473">
    <property type="entry name" value="MFS general substrate transporter"/>
    <property type="match status" value="1"/>
</dbReference>
<feature type="transmembrane region" description="Helical" evidence="9">
    <location>
        <begin position="184"/>
        <end position="207"/>
    </location>
</feature>
<name>A0A1W2TTV9_ROSNE</name>
<feature type="transmembrane region" description="Helical" evidence="9">
    <location>
        <begin position="252"/>
        <end position="272"/>
    </location>
</feature>
<evidence type="ECO:0000256" key="9">
    <source>
        <dbReference type="SAM" id="Phobius"/>
    </source>
</evidence>
<reference evidence="11" key="1">
    <citation type="submission" date="2016-03" db="EMBL/GenBank/DDBJ databases">
        <title>Draft genome sequence of Rosellinia necatrix.</title>
        <authorList>
            <person name="Kanematsu S."/>
        </authorList>
    </citation>
    <scope>NUCLEOTIDE SEQUENCE [LARGE SCALE GENOMIC DNA]</scope>
    <source>
        <strain evidence="11">W97</strain>
    </source>
</reference>
<evidence type="ECO:0000256" key="5">
    <source>
        <dbReference type="ARBA" id="ARBA00022989"/>
    </source>
</evidence>
<dbReference type="OMA" id="RHRGPYL"/>
<feature type="transmembrane region" description="Helical" evidence="9">
    <location>
        <begin position="415"/>
        <end position="437"/>
    </location>
</feature>
<evidence type="ECO:0000256" key="6">
    <source>
        <dbReference type="ARBA" id="ARBA00023136"/>
    </source>
</evidence>
<feature type="transmembrane region" description="Helical" evidence="9">
    <location>
        <begin position="213"/>
        <end position="232"/>
    </location>
</feature>
<feature type="transmembrane region" description="Helical" evidence="9">
    <location>
        <begin position="58"/>
        <end position="83"/>
    </location>
</feature>
<feature type="transmembrane region" description="Helical" evidence="9">
    <location>
        <begin position="390"/>
        <end position="409"/>
    </location>
</feature>
<comment type="similarity">
    <text evidence="2">Belongs to the major facilitator superfamily. TCR/Tet family.</text>
</comment>
<feature type="transmembrane region" description="Helical" evidence="9">
    <location>
        <begin position="326"/>
        <end position="349"/>
    </location>
</feature>
<feature type="compositionally biased region" description="Pro residues" evidence="8">
    <location>
        <begin position="9"/>
        <end position="25"/>
    </location>
</feature>
<dbReference type="OrthoDB" id="10021397at2759"/>
<evidence type="ECO:0000256" key="8">
    <source>
        <dbReference type="SAM" id="MobiDB-lite"/>
    </source>
</evidence>
<keyword evidence="4 9" id="KW-0812">Transmembrane</keyword>
<dbReference type="Gene3D" id="1.20.1250.20">
    <property type="entry name" value="MFS general substrate transporter like domains"/>
    <property type="match status" value="1"/>
</dbReference>
<dbReference type="PROSITE" id="PS50850">
    <property type="entry name" value="MFS"/>
    <property type="match status" value="1"/>
</dbReference>
<feature type="region of interest" description="Disordered" evidence="8">
    <location>
        <begin position="568"/>
        <end position="587"/>
    </location>
</feature>
<dbReference type="EMBL" id="DF977506">
    <property type="protein sequence ID" value="GAP92000.1"/>
    <property type="molecule type" value="Genomic_DNA"/>
</dbReference>
<dbReference type="PANTHER" id="PTHR23501:SF187">
    <property type="entry name" value="MAJOR FACILITATOR SUPERFAMILY (MFS) PROFILE DOMAIN-CONTAINING PROTEIN"/>
    <property type="match status" value="1"/>
</dbReference>
<evidence type="ECO:0000259" key="10">
    <source>
        <dbReference type="PROSITE" id="PS50850"/>
    </source>
</evidence>
<dbReference type="FunFam" id="1.20.1250.20:FF:000484">
    <property type="entry name" value="MFS general substrate transporter"/>
    <property type="match status" value="1"/>
</dbReference>
<keyword evidence="12" id="KW-1185">Reference proteome</keyword>
<keyword evidence="3" id="KW-0813">Transport</keyword>
<accession>A0A1W2TTV9</accession>
<feature type="transmembrane region" description="Helical" evidence="9">
    <location>
        <begin position="364"/>
        <end position="383"/>
    </location>
</feature>
<evidence type="ECO:0000256" key="2">
    <source>
        <dbReference type="ARBA" id="ARBA00007520"/>
    </source>
</evidence>
<keyword evidence="6 9" id="KW-0472">Membrane</keyword>
<feature type="transmembrane region" description="Helical" evidence="9">
    <location>
        <begin position="284"/>
        <end position="305"/>
    </location>
</feature>
<dbReference type="Proteomes" id="UP000054516">
    <property type="component" value="Unassembled WGS sequence"/>
</dbReference>
<feature type="transmembrane region" description="Helical" evidence="9">
    <location>
        <begin position="126"/>
        <end position="144"/>
    </location>
</feature>
<gene>
    <name evidence="11" type="ORF">SAMD00023353_6100070</name>
</gene>
<feature type="domain" description="Major facilitator superfamily (MFS) profile" evidence="10">
    <location>
        <begin position="61"/>
        <end position="559"/>
    </location>
</feature>
<dbReference type="CDD" id="cd17502">
    <property type="entry name" value="MFS_Azr1_MDR_like"/>
    <property type="match status" value="1"/>
</dbReference>
<organism evidence="11">
    <name type="scientific">Rosellinia necatrix</name>
    <name type="common">White root-rot fungus</name>
    <dbReference type="NCBI Taxonomy" id="77044"/>
    <lineage>
        <taxon>Eukaryota</taxon>
        <taxon>Fungi</taxon>
        <taxon>Dikarya</taxon>
        <taxon>Ascomycota</taxon>
        <taxon>Pezizomycotina</taxon>
        <taxon>Sordariomycetes</taxon>
        <taxon>Xylariomycetidae</taxon>
        <taxon>Xylariales</taxon>
        <taxon>Xylariaceae</taxon>
        <taxon>Rosellinia</taxon>
    </lineage>
</organism>
<evidence type="ECO:0000256" key="4">
    <source>
        <dbReference type="ARBA" id="ARBA00022692"/>
    </source>
</evidence>
<sequence>MTTVNSEPAPTPAPAPAPDPPPSPQQQPAQAQATSNDRQVVEVIDRADDDKFRHDWRVLGIFAVLVLLSFLSALDASIITTSLPTITREIGGGGQYVWVANAYLFASTVPQPFYGQLADVVGRRDPFFASLALFLLGSGLAGGARDAATLIGARVVQGLGSAGLYVLPEIIMCDLVPPRRRGPYLSALLSTAAVGTTVGPIVGGALAQAGWRWIFWINLPVVGVGAVAMVFLFRVRYRGRRTWRAVLARLDLVGNAIFVPSVLAIFFGLIMGGNRSAGFPWDSWRIILPLVLGILGWIGFHVYEASPFCREPSMPPRLFKHRTSSVGYLMIFLIATFSQAISFFLPVYFQAVKGATPLMSGIDYLPFTIALLILAGSAAGFLTKTGRYRPVHWVGWALSAVGAGLFSMLDEKSSTGAWIGFQIVAAGGVGFIFTVSLPSTLAALDESDVAVATGTYAFLRTFGFVWGVTMSSIAFNGQVNTHLNSITDPSVRELLADGAAYAYASGAGGDSGRIGDLPEPSKSQVIHVYVLAMRVVWLIFVGVSAIGFFSTFVERHIELRKEHATEFGLADRESPAGEAADAEKRSP</sequence>
<feature type="region of interest" description="Disordered" evidence="8">
    <location>
        <begin position="1"/>
        <end position="39"/>
    </location>
</feature>
<evidence type="ECO:0000313" key="12">
    <source>
        <dbReference type="Proteomes" id="UP000054516"/>
    </source>
</evidence>
<dbReference type="InterPro" id="IPR036259">
    <property type="entry name" value="MFS_trans_sf"/>
</dbReference>
<feature type="transmembrane region" description="Helical" evidence="9">
    <location>
        <begin position="526"/>
        <end position="553"/>
    </location>
</feature>
<evidence type="ECO:0000256" key="1">
    <source>
        <dbReference type="ARBA" id="ARBA00004141"/>
    </source>
</evidence>
<keyword evidence="7" id="KW-0325">Glycoprotein</keyword>